<dbReference type="EMBL" id="JQBZ01000016">
    <property type="protein sequence ID" value="KRN89292.1"/>
    <property type="molecule type" value="Genomic_DNA"/>
</dbReference>
<organism evidence="8 9">
    <name type="scientific">Ligilactobacillus ceti DSM 22408</name>
    <dbReference type="NCBI Taxonomy" id="1122146"/>
    <lineage>
        <taxon>Bacteria</taxon>
        <taxon>Bacillati</taxon>
        <taxon>Bacillota</taxon>
        <taxon>Bacilli</taxon>
        <taxon>Lactobacillales</taxon>
        <taxon>Lactobacillaceae</taxon>
        <taxon>Ligilactobacillus</taxon>
    </lineage>
</organism>
<dbReference type="InterPro" id="IPR051446">
    <property type="entry name" value="HTH_trans_reg/aminotransferase"/>
</dbReference>
<dbReference type="Gene3D" id="1.10.10.10">
    <property type="entry name" value="Winged helix-like DNA-binding domain superfamily/Winged helix DNA-binding domain"/>
    <property type="match status" value="1"/>
</dbReference>
<evidence type="ECO:0000259" key="7">
    <source>
        <dbReference type="PROSITE" id="PS50949"/>
    </source>
</evidence>
<dbReference type="GO" id="GO:0003700">
    <property type="term" value="F:DNA-binding transcription factor activity"/>
    <property type="evidence" value="ECO:0007669"/>
    <property type="project" value="InterPro"/>
</dbReference>
<keyword evidence="2" id="KW-0808">Transferase</keyword>
<comment type="caution">
    <text evidence="8">The sequence shown here is derived from an EMBL/GenBank/DDBJ whole genome shotgun (WGS) entry which is preliminary data.</text>
</comment>
<dbReference type="PANTHER" id="PTHR46577">
    <property type="entry name" value="HTH-TYPE TRANSCRIPTIONAL REGULATORY PROTEIN GABR"/>
    <property type="match status" value="1"/>
</dbReference>
<evidence type="ECO:0000313" key="9">
    <source>
        <dbReference type="Proteomes" id="UP000051500"/>
    </source>
</evidence>
<dbReference type="SMART" id="SM00345">
    <property type="entry name" value="HTH_GNTR"/>
    <property type="match status" value="1"/>
</dbReference>
<dbReference type="SUPFAM" id="SSF46785">
    <property type="entry name" value="Winged helix' DNA-binding domain"/>
    <property type="match status" value="1"/>
</dbReference>
<dbReference type="GO" id="GO:0008483">
    <property type="term" value="F:transaminase activity"/>
    <property type="evidence" value="ECO:0007669"/>
    <property type="project" value="UniProtKB-KW"/>
</dbReference>
<keyword evidence="4" id="KW-0805">Transcription regulation</keyword>
<dbReference type="STRING" id="1122146.IV53_GL000008"/>
<dbReference type="InterPro" id="IPR004839">
    <property type="entry name" value="Aminotransferase_I/II_large"/>
</dbReference>
<dbReference type="PANTHER" id="PTHR46577:SF1">
    <property type="entry name" value="HTH-TYPE TRANSCRIPTIONAL REGULATORY PROTEIN GABR"/>
    <property type="match status" value="1"/>
</dbReference>
<keyword evidence="2" id="KW-0032">Aminotransferase</keyword>
<dbReference type="InterPro" id="IPR015424">
    <property type="entry name" value="PyrdxlP-dep_Trfase"/>
</dbReference>
<dbReference type="SUPFAM" id="SSF53383">
    <property type="entry name" value="PLP-dependent transferases"/>
    <property type="match status" value="1"/>
</dbReference>
<dbReference type="InterPro" id="IPR036390">
    <property type="entry name" value="WH_DNA-bd_sf"/>
</dbReference>
<dbReference type="GO" id="GO:0003677">
    <property type="term" value="F:DNA binding"/>
    <property type="evidence" value="ECO:0007669"/>
    <property type="project" value="UniProtKB-KW"/>
</dbReference>
<feature type="domain" description="HTH gntR-type" evidence="7">
    <location>
        <begin position="7"/>
        <end position="75"/>
    </location>
</feature>
<evidence type="ECO:0000256" key="3">
    <source>
        <dbReference type="ARBA" id="ARBA00022898"/>
    </source>
</evidence>
<evidence type="ECO:0000256" key="5">
    <source>
        <dbReference type="ARBA" id="ARBA00023125"/>
    </source>
</evidence>
<accession>A0A0R2KQY3</accession>
<sequence>MLIIEPGLIYLQIYNYYKKEIITGNLPSDAKLPSKRQLADQYQVAINTVENAYSKLLEEGFIYSKQRQGYFVADVGELYIADPIENEQQPETTTLKYDFSYRGVAKEGFPYKTFRKISANVIDDIEHVAEPDYQGYYPLRQQIAAYLQKARGFSVKPEQIIISSGSEYLYQIIFKLVGGIYAIEDPGYQMLPNIMDINQIDYVSLPIDENGMSITALNKTNANICIITPAHQFPTGIIMNMKRRTALLNRTKTDYVVEDDYDSEFKYSKQPVPALKSIDYNDKVIYMGSFSKAISPAFRVSFMVLPESLLDRYQNVYSCFSCPVSLITQKILTEFISTGEFEKHLNRMRKIYAKKRQIVVEAFQQRPDIKITGSDGGLHLVLQYPKHYTEAQIVTEAKKHNIKVYGIHNYTTSKNPQPELKDERPAIVLGFATMTEEQLKEGLTEFLKI</sequence>
<keyword evidence="9" id="KW-1185">Reference proteome</keyword>
<dbReference type="GO" id="GO:0030170">
    <property type="term" value="F:pyridoxal phosphate binding"/>
    <property type="evidence" value="ECO:0007669"/>
    <property type="project" value="InterPro"/>
</dbReference>
<evidence type="ECO:0000256" key="1">
    <source>
        <dbReference type="ARBA" id="ARBA00005384"/>
    </source>
</evidence>
<reference evidence="8 9" key="1">
    <citation type="journal article" date="2015" name="Genome Announc.">
        <title>Expanding the biotechnology potential of lactobacilli through comparative genomics of 213 strains and associated genera.</title>
        <authorList>
            <person name="Sun Z."/>
            <person name="Harris H.M."/>
            <person name="McCann A."/>
            <person name="Guo C."/>
            <person name="Argimon S."/>
            <person name="Zhang W."/>
            <person name="Yang X."/>
            <person name="Jeffery I.B."/>
            <person name="Cooney J.C."/>
            <person name="Kagawa T.F."/>
            <person name="Liu W."/>
            <person name="Song Y."/>
            <person name="Salvetti E."/>
            <person name="Wrobel A."/>
            <person name="Rasinkangas P."/>
            <person name="Parkhill J."/>
            <person name="Rea M.C."/>
            <person name="O'Sullivan O."/>
            <person name="Ritari J."/>
            <person name="Douillard F.P."/>
            <person name="Paul Ross R."/>
            <person name="Yang R."/>
            <person name="Briner A.E."/>
            <person name="Felis G.E."/>
            <person name="de Vos W.M."/>
            <person name="Barrangou R."/>
            <person name="Klaenhammer T.R."/>
            <person name="Caufield P.W."/>
            <person name="Cui Y."/>
            <person name="Zhang H."/>
            <person name="O'Toole P.W."/>
        </authorList>
    </citation>
    <scope>NUCLEOTIDE SEQUENCE [LARGE SCALE GENOMIC DNA]</scope>
    <source>
        <strain evidence="8 9">DSM 22408</strain>
    </source>
</reference>
<dbReference type="InterPro" id="IPR036388">
    <property type="entry name" value="WH-like_DNA-bd_sf"/>
</dbReference>
<comment type="similarity">
    <text evidence="1">In the C-terminal section; belongs to the class-I pyridoxal-phosphate-dependent aminotransferase family.</text>
</comment>
<keyword evidence="5" id="KW-0238">DNA-binding</keyword>
<dbReference type="CDD" id="cd07377">
    <property type="entry name" value="WHTH_GntR"/>
    <property type="match status" value="1"/>
</dbReference>
<proteinExistence type="inferred from homology"/>
<dbReference type="eggNOG" id="COG1167">
    <property type="taxonomic scope" value="Bacteria"/>
</dbReference>
<dbReference type="InterPro" id="IPR015421">
    <property type="entry name" value="PyrdxlP-dep_Trfase_major"/>
</dbReference>
<dbReference type="PROSITE" id="PS50949">
    <property type="entry name" value="HTH_GNTR"/>
    <property type="match status" value="1"/>
</dbReference>
<dbReference type="AlphaFoldDB" id="A0A0R2KQY3"/>
<evidence type="ECO:0000313" key="8">
    <source>
        <dbReference type="EMBL" id="KRN89292.1"/>
    </source>
</evidence>
<dbReference type="InterPro" id="IPR000524">
    <property type="entry name" value="Tscrpt_reg_HTH_GntR"/>
</dbReference>
<keyword evidence="6" id="KW-0804">Transcription</keyword>
<dbReference type="Pfam" id="PF00392">
    <property type="entry name" value="GntR"/>
    <property type="match status" value="1"/>
</dbReference>
<dbReference type="Gene3D" id="3.40.640.10">
    <property type="entry name" value="Type I PLP-dependent aspartate aminotransferase-like (Major domain)"/>
    <property type="match status" value="1"/>
</dbReference>
<dbReference type="RefSeq" id="WP_027106499.1">
    <property type="nucleotide sequence ID" value="NZ_AUHP01000012.1"/>
</dbReference>
<dbReference type="Pfam" id="PF00155">
    <property type="entry name" value="Aminotran_1_2"/>
    <property type="match status" value="1"/>
</dbReference>
<evidence type="ECO:0000256" key="2">
    <source>
        <dbReference type="ARBA" id="ARBA00022576"/>
    </source>
</evidence>
<keyword evidence="3" id="KW-0663">Pyridoxal phosphate</keyword>
<dbReference type="CDD" id="cd00609">
    <property type="entry name" value="AAT_like"/>
    <property type="match status" value="1"/>
</dbReference>
<gene>
    <name evidence="8" type="ORF">IV53_GL000008</name>
</gene>
<dbReference type="Proteomes" id="UP000051500">
    <property type="component" value="Unassembled WGS sequence"/>
</dbReference>
<evidence type="ECO:0000256" key="4">
    <source>
        <dbReference type="ARBA" id="ARBA00023015"/>
    </source>
</evidence>
<dbReference type="PATRIC" id="fig|1122146.4.peg.10"/>
<protein>
    <recommendedName>
        <fullName evidence="7">HTH gntR-type domain-containing protein</fullName>
    </recommendedName>
</protein>
<dbReference type="OrthoDB" id="9808770at2"/>
<name>A0A0R2KQY3_9LACO</name>
<evidence type="ECO:0000256" key="6">
    <source>
        <dbReference type="ARBA" id="ARBA00023163"/>
    </source>
</evidence>